<dbReference type="Proteomes" id="UP000095300">
    <property type="component" value="Unassembled WGS sequence"/>
</dbReference>
<dbReference type="VEuPathDB" id="VectorBase:SCAU009462"/>
<proteinExistence type="predicted"/>
<evidence type="ECO:0000313" key="2">
    <source>
        <dbReference type="EnsemblMetazoa" id="SCAU009462-PA"/>
    </source>
</evidence>
<name>A0A1I8PMR2_STOCA</name>
<keyword evidence="3" id="KW-1185">Reference proteome</keyword>
<organism evidence="2 3">
    <name type="scientific">Stomoxys calcitrans</name>
    <name type="common">Stable fly</name>
    <name type="synonym">Conops calcitrans</name>
    <dbReference type="NCBI Taxonomy" id="35570"/>
    <lineage>
        <taxon>Eukaryota</taxon>
        <taxon>Metazoa</taxon>
        <taxon>Ecdysozoa</taxon>
        <taxon>Arthropoda</taxon>
        <taxon>Hexapoda</taxon>
        <taxon>Insecta</taxon>
        <taxon>Pterygota</taxon>
        <taxon>Neoptera</taxon>
        <taxon>Endopterygota</taxon>
        <taxon>Diptera</taxon>
        <taxon>Brachycera</taxon>
        <taxon>Muscomorpha</taxon>
        <taxon>Muscoidea</taxon>
        <taxon>Muscidae</taxon>
        <taxon>Stomoxys</taxon>
    </lineage>
</organism>
<dbReference type="EnsemblMetazoa" id="SCAU009462-RA">
    <property type="protein sequence ID" value="SCAU009462-PA"/>
    <property type="gene ID" value="SCAU009462"/>
</dbReference>
<gene>
    <name evidence="2" type="primary">106083735</name>
</gene>
<keyword evidence="1" id="KW-0732">Signal</keyword>
<feature type="chain" id="PRO_5009326905" evidence="1">
    <location>
        <begin position="22"/>
        <end position="149"/>
    </location>
</feature>
<dbReference type="OrthoDB" id="8046615at2759"/>
<evidence type="ECO:0000256" key="1">
    <source>
        <dbReference type="SAM" id="SignalP"/>
    </source>
</evidence>
<dbReference type="AlphaFoldDB" id="A0A1I8PMR2"/>
<dbReference type="KEGG" id="scac:106083735"/>
<evidence type="ECO:0000313" key="3">
    <source>
        <dbReference type="Proteomes" id="UP000095300"/>
    </source>
</evidence>
<reference evidence="2" key="1">
    <citation type="submission" date="2020-05" db="UniProtKB">
        <authorList>
            <consortium name="EnsemblMetazoa"/>
        </authorList>
    </citation>
    <scope>IDENTIFICATION</scope>
    <source>
        <strain evidence="2">USDA</strain>
    </source>
</reference>
<accession>A0A1I8PMR2</accession>
<protein>
    <submittedName>
        <fullName evidence="2">Uncharacterized protein</fullName>
    </submittedName>
</protein>
<sequence>MKMFTTVATFIFLALMHQTMAGPVEVEKSKSTSENPDDMNTSETFGYGYYQPGFYAAAPAVPLAAVEPYHAATYSAVDSYPVVSAPLPTKTTVRTFAGNGRSAYGYGSDSGYKYGSGFDRRWGYGSGAAARGTLTNEVYRRHPVYVAWG</sequence>
<feature type="signal peptide" evidence="1">
    <location>
        <begin position="1"/>
        <end position="21"/>
    </location>
</feature>